<evidence type="ECO:0000313" key="2">
    <source>
        <dbReference type="Proteomes" id="UP001187192"/>
    </source>
</evidence>
<keyword evidence="2" id="KW-1185">Reference proteome</keyword>
<dbReference type="PANTHER" id="PTHR37247">
    <property type="entry name" value="TRANSMEMBRANE PROTEIN"/>
    <property type="match status" value="1"/>
</dbReference>
<sequence length="230" mass="25901">MVVISQSSAISSGLIQAKLPFQSRRYSSREFNNFNGVKAVVPSGRIFRGGIRKCCVSGFGTNCAVRMGRDSYQSSFDDDLPQEPFPLTLVKEFIWGIRSLFVFLVEQPSQLKFVEWPGFSSTVCIRNSEDRYSHSCSCGAADCGTYVNRLCPQLSVGFTSKENPVTEFTDRTMMIQLRCWVLFSASCIMRCPVMAVSLSNNGASRDEHHRFKSCNKPCWVTDFDSYMFQA</sequence>
<dbReference type="Proteomes" id="UP001187192">
    <property type="component" value="Unassembled WGS sequence"/>
</dbReference>
<dbReference type="EMBL" id="BTGU01000007">
    <property type="protein sequence ID" value="GMN38221.1"/>
    <property type="molecule type" value="Genomic_DNA"/>
</dbReference>
<dbReference type="AlphaFoldDB" id="A0AA88A6M6"/>
<organism evidence="1 2">
    <name type="scientific">Ficus carica</name>
    <name type="common">Common fig</name>
    <dbReference type="NCBI Taxonomy" id="3494"/>
    <lineage>
        <taxon>Eukaryota</taxon>
        <taxon>Viridiplantae</taxon>
        <taxon>Streptophyta</taxon>
        <taxon>Embryophyta</taxon>
        <taxon>Tracheophyta</taxon>
        <taxon>Spermatophyta</taxon>
        <taxon>Magnoliopsida</taxon>
        <taxon>eudicotyledons</taxon>
        <taxon>Gunneridae</taxon>
        <taxon>Pentapetalae</taxon>
        <taxon>rosids</taxon>
        <taxon>fabids</taxon>
        <taxon>Rosales</taxon>
        <taxon>Moraceae</taxon>
        <taxon>Ficeae</taxon>
        <taxon>Ficus</taxon>
    </lineage>
</organism>
<protein>
    <submittedName>
        <fullName evidence="1">Uncharacterized protein</fullName>
    </submittedName>
</protein>
<gene>
    <name evidence="1" type="ORF">TIFTF001_007466</name>
</gene>
<accession>A0AA88A6M6</accession>
<name>A0AA88A6M6_FICCA</name>
<proteinExistence type="predicted"/>
<reference evidence="1" key="1">
    <citation type="submission" date="2023-07" db="EMBL/GenBank/DDBJ databases">
        <title>draft genome sequence of fig (Ficus carica).</title>
        <authorList>
            <person name="Takahashi T."/>
            <person name="Nishimura K."/>
        </authorList>
    </citation>
    <scope>NUCLEOTIDE SEQUENCE</scope>
</reference>
<dbReference type="Gramene" id="FCD_00007093-RA">
    <property type="protein sequence ID" value="FCD_00007093-RA:cds"/>
    <property type="gene ID" value="FCD_00007093"/>
</dbReference>
<dbReference type="PANTHER" id="PTHR37247:SF1">
    <property type="entry name" value="TRANSMEMBRANE PROTEIN"/>
    <property type="match status" value="1"/>
</dbReference>
<evidence type="ECO:0000313" key="1">
    <source>
        <dbReference type="EMBL" id="GMN38221.1"/>
    </source>
</evidence>
<comment type="caution">
    <text evidence="1">The sequence shown here is derived from an EMBL/GenBank/DDBJ whole genome shotgun (WGS) entry which is preliminary data.</text>
</comment>